<keyword evidence="4" id="KW-0445">Lipid transport</keyword>
<dbReference type="GO" id="GO:0005829">
    <property type="term" value="C:cytosol"/>
    <property type="evidence" value="ECO:0007669"/>
    <property type="project" value="GOC"/>
</dbReference>
<dbReference type="SUPFAM" id="SSF74788">
    <property type="entry name" value="Cullin repeat-like"/>
    <property type="match status" value="1"/>
</dbReference>
<accession>A0A915NI98</accession>
<evidence type="ECO:0000256" key="1">
    <source>
        <dbReference type="ARBA" id="ARBA00006080"/>
    </source>
</evidence>
<dbReference type="GO" id="GO:0007041">
    <property type="term" value="P:lysosomal transport"/>
    <property type="evidence" value="ECO:0007669"/>
    <property type="project" value="TreeGrafter"/>
</dbReference>
<dbReference type="GO" id="GO:0015031">
    <property type="term" value="P:protein transport"/>
    <property type="evidence" value="ECO:0007669"/>
    <property type="project" value="UniProtKB-UniRule"/>
</dbReference>
<keyword evidence="3" id="KW-0175">Coiled coil</keyword>
<dbReference type="InterPro" id="IPR016159">
    <property type="entry name" value="Cullin_repeat-like_dom_sf"/>
</dbReference>
<comment type="subcellular location">
    <subcellularLocation>
        <location evidence="4">Golgi apparatus</location>
        <location evidence="4">trans-Golgi network</location>
    </subcellularLocation>
</comment>
<evidence type="ECO:0000256" key="4">
    <source>
        <dbReference type="RuleBase" id="RU368010"/>
    </source>
</evidence>
<dbReference type="GO" id="GO:0000938">
    <property type="term" value="C:GARP complex"/>
    <property type="evidence" value="ECO:0007669"/>
    <property type="project" value="UniProtKB-UniRule"/>
</dbReference>
<dbReference type="GO" id="GO:0048193">
    <property type="term" value="P:Golgi vesicle transport"/>
    <property type="evidence" value="ECO:0007669"/>
    <property type="project" value="TreeGrafter"/>
</dbReference>
<dbReference type="Pfam" id="PF08700">
    <property type="entry name" value="VPS51_Exo84_N"/>
    <property type="match status" value="1"/>
</dbReference>
<keyword evidence="4" id="KW-0813">Transport</keyword>
<reference evidence="6" key="1">
    <citation type="submission" date="2022-11" db="UniProtKB">
        <authorList>
            <consortium name="WormBaseParasite"/>
        </authorList>
    </citation>
    <scope>IDENTIFICATION</scope>
</reference>
<dbReference type="GO" id="GO:0016020">
    <property type="term" value="C:membrane"/>
    <property type="evidence" value="ECO:0007669"/>
    <property type="project" value="TreeGrafter"/>
</dbReference>
<sequence length="804" mass="91502">MSFSTSSKSTLDINSSNFDPEYYVQDLLRKKGLEELVAVEQDMVNNVRRLDSEMQSLVYENYSKFLNATSTVKDMQNRLTDAHNEMNSLSSRMNKITDLSDSLTEKFAKNCERVKKLNEARDSVKRLEFLIKAPQILQTCVEQNDFSKAVNTFVSIQPKLEKLKNLPSMAGIASDSEKIMEGVKKQLSEQLERRLISSESVIQAVQLLKKLGVSENELESQLLSTFEREIYSELNKLREEENKQQQQIPGELPTNIKFNDIFEFVDTGCCHFLTNHSRAEFAHLLERVMTIFEQIVDKRFANETNSVDCSLFVKSLDRICRKISVLARLSPDFSFTRMNSSIVHRAAKHQIILCRQFVGETIQKAINEAFTKLNNSTPIAFSSSHSDKGQFYSSGANNNNNARKTLLRELLDKIEHCVLHSIKSALASLLMFTATDIIFSSIPHFTAIFGFDVHEQIVIGSIQDLTTNINLRIDSLTENEEEGKGTELLIFCALLRNLRLKHLEYLLELAQQQYRLNDFHFSNQYKLTNIETPTSQLQQLIEKLLRKYIHVESLSLSKIANKYIFTFEWAECSETPQRVRTLIKHLVRSVAEKDVDVAALKIPIIHLIKHLVRSVAEKDVDVAALLENDGFTASKERTPESSYGYYTMRRAASVASSVYNNNNNNDNNSSLGGSSGGIVERLWGDDDNDDTDGEENNKNGEGAIKEFLANLKVEFRRDIVMNALIRLLSLYLCEFVRAQPKFSRNGLEQLQVDCAYMRQKLWAHAGDEHMLNMSIEDVVTAAVNQCAQPKLLDPSVVRAICEEN</sequence>
<dbReference type="PANTHER" id="PTHR15954">
    <property type="entry name" value="VACUOLAR PROTEIN SORTING-ASSOCIATED PROTEIN 51 HOMOLOG"/>
    <property type="match status" value="1"/>
</dbReference>
<dbReference type="GO" id="GO:0007030">
    <property type="term" value="P:Golgi organization"/>
    <property type="evidence" value="ECO:0007669"/>
    <property type="project" value="UniProtKB-UniRule"/>
</dbReference>
<organism evidence="5 6">
    <name type="scientific">Meloidogyne floridensis</name>
    <dbReference type="NCBI Taxonomy" id="298350"/>
    <lineage>
        <taxon>Eukaryota</taxon>
        <taxon>Metazoa</taxon>
        <taxon>Ecdysozoa</taxon>
        <taxon>Nematoda</taxon>
        <taxon>Chromadorea</taxon>
        <taxon>Rhabditida</taxon>
        <taxon>Tylenchina</taxon>
        <taxon>Tylenchomorpha</taxon>
        <taxon>Tylenchoidea</taxon>
        <taxon>Meloidogynidae</taxon>
        <taxon>Meloidogyninae</taxon>
        <taxon>Meloidogyne</taxon>
    </lineage>
</organism>
<evidence type="ECO:0000313" key="6">
    <source>
        <dbReference type="WBParaSite" id="scf7180000418933.g3131"/>
    </source>
</evidence>
<dbReference type="GO" id="GO:0042147">
    <property type="term" value="P:retrograde transport, endosome to Golgi"/>
    <property type="evidence" value="ECO:0007669"/>
    <property type="project" value="UniProtKB-UniRule"/>
</dbReference>
<evidence type="ECO:0000313" key="5">
    <source>
        <dbReference type="Proteomes" id="UP000887560"/>
    </source>
</evidence>
<comment type="similarity">
    <text evidence="1 4">Belongs to the VPS51 family.</text>
</comment>
<dbReference type="PANTHER" id="PTHR15954:SF4">
    <property type="entry name" value="VACUOLAR PROTEIN SORTING-ASSOCIATED PROTEIN 51 HOMOLOG"/>
    <property type="match status" value="1"/>
</dbReference>
<protein>
    <recommendedName>
        <fullName evidence="2 4">Vacuolar protein sorting-associated protein 51 homolog</fullName>
    </recommendedName>
</protein>
<evidence type="ECO:0000256" key="2">
    <source>
        <dbReference type="ARBA" id="ARBA00016122"/>
    </source>
</evidence>
<dbReference type="GO" id="GO:1990745">
    <property type="term" value="C:EARP complex"/>
    <property type="evidence" value="ECO:0007669"/>
    <property type="project" value="TreeGrafter"/>
</dbReference>
<dbReference type="GO" id="GO:0006869">
    <property type="term" value="P:lipid transport"/>
    <property type="evidence" value="ECO:0007669"/>
    <property type="project" value="UniProtKB-UniRule"/>
</dbReference>
<keyword evidence="4" id="KW-0333">Golgi apparatus</keyword>
<comment type="function">
    <text evidence="4">Acts as component of the GARP complex that is involved in retrograde transport from early and late endosomes to the trans-Golgi network (TGN).</text>
</comment>
<proteinExistence type="inferred from homology"/>
<dbReference type="GO" id="GO:0032456">
    <property type="term" value="P:endocytic recycling"/>
    <property type="evidence" value="ECO:0007669"/>
    <property type="project" value="TreeGrafter"/>
</dbReference>
<name>A0A915NI98_9BILA</name>
<keyword evidence="5" id="KW-1185">Reference proteome</keyword>
<dbReference type="InterPro" id="IPR014812">
    <property type="entry name" value="Vps51"/>
</dbReference>
<comment type="subunit">
    <text evidence="4">Component of the Golgi-associated retrograde protein (GARP) complex.</text>
</comment>
<keyword evidence="4" id="KW-0653">Protein transport</keyword>
<dbReference type="Proteomes" id="UP000887560">
    <property type="component" value="Unplaced"/>
</dbReference>
<dbReference type="AlphaFoldDB" id="A0A915NI98"/>
<dbReference type="WBParaSite" id="scf7180000418933.g3131">
    <property type="protein sequence ID" value="scf7180000418933.g3131"/>
    <property type="gene ID" value="scf7180000418933.g3131"/>
</dbReference>
<evidence type="ECO:0000256" key="3">
    <source>
        <dbReference type="ARBA" id="ARBA00023054"/>
    </source>
</evidence>